<evidence type="ECO:0000259" key="5">
    <source>
        <dbReference type="Pfam" id="PF25917"/>
    </source>
</evidence>
<dbReference type="GO" id="GO:1990195">
    <property type="term" value="C:macrolide transmembrane transporter complex"/>
    <property type="evidence" value="ECO:0007669"/>
    <property type="project" value="InterPro"/>
</dbReference>
<feature type="domain" description="YknX-like beta-barrel" evidence="6">
    <location>
        <begin position="237"/>
        <end position="302"/>
    </location>
</feature>
<dbReference type="InterPro" id="IPR058624">
    <property type="entry name" value="MdtA-like_HH"/>
</dbReference>
<dbReference type="Gene3D" id="2.40.30.170">
    <property type="match status" value="1"/>
</dbReference>
<protein>
    <submittedName>
        <fullName evidence="7">Efflux RND transporter periplasmic adaptor subunit</fullName>
    </submittedName>
</protein>
<evidence type="ECO:0000256" key="1">
    <source>
        <dbReference type="ARBA" id="ARBA00009477"/>
    </source>
</evidence>
<dbReference type="PRINTS" id="PR01490">
    <property type="entry name" value="RTXTOXIND"/>
</dbReference>
<evidence type="ECO:0000256" key="2">
    <source>
        <dbReference type="ARBA" id="ARBA00023054"/>
    </source>
</evidence>
<dbReference type="Gene3D" id="2.40.50.100">
    <property type="match status" value="1"/>
</dbReference>
<evidence type="ECO:0000313" key="8">
    <source>
        <dbReference type="Proteomes" id="UP000470771"/>
    </source>
</evidence>
<dbReference type="InterPro" id="IPR058625">
    <property type="entry name" value="MdtA-like_BSH"/>
</dbReference>
<keyword evidence="3" id="KW-0472">Membrane</keyword>
<sequence>MKSKKIIWILVAAVSVLLVIAVVMKKGKGIEYKVTAENPSYRTIIETVSASGRIQPEVEVIISSDVSGEIIEMAVKEGDYVKQGDLLLKINPDLVESALGRAEAAVNTAKANYSSSKARLTQSKSQFVNAKASYERNEKLFKDKVISQAEYDNAKSSFEVSEAEVLAAEQSAQAALYNIKSAEASLKEARENLGRTSIYAPMDGTIINLSKEKGERVVGTAQMAGTEILTVANLSTMEVDVDVNENDIVRVSREDTVLIEVDAYLDRKFKGVVTEIANSANTVGSSIDQVTNFDVKIRILSNSYSDLIQNADSNSSPFRPGMSANVEIQTKRANNVLSLPIQSVTTREDSTKEDKNGDKELVECIFVIKNGEAIQMNVKTGIQDTKYIQIKSELDENADVITGPYTAISKSLKNKSKVRKVSKEQLFERKED</sequence>
<dbReference type="SUPFAM" id="SSF111369">
    <property type="entry name" value="HlyD-like secretion proteins"/>
    <property type="match status" value="2"/>
</dbReference>
<reference evidence="7 8" key="1">
    <citation type="submission" date="2019-12" db="EMBL/GenBank/DDBJ databases">
        <authorList>
            <person name="Zhao J."/>
        </authorList>
    </citation>
    <scope>NUCLEOTIDE SEQUENCE [LARGE SCALE GENOMIC DNA]</scope>
    <source>
        <strain evidence="7 8">S-15</strain>
    </source>
</reference>
<dbReference type="GO" id="GO:1990961">
    <property type="term" value="P:xenobiotic detoxification by transmembrane export across the plasma membrane"/>
    <property type="evidence" value="ECO:0007669"/>
    <property type="project" value="InterPro"/>
</dbReference>
<feature type="domain" description="Multidrug resistance protein MdtA-like barrel-sandwich hybrid" evidence="5">
    <location>
        <begin position="60"/>
        <end position="219"/>
    </location>
</feature>
<comment type="similarity">
    <text evidence="1">Belongs to the membrane fusion protein (MFP) (TC 8.A.1) family.</text>
</comment>
<dbReference type="InterPro" id="IPR058636">
    <property type="entry name" value="Beta-barrel_YknX"/>
</dbReference>
<keyword evidence="3" id="KW-0812">Transmembrane</keyword>
<dbReference type="Gene3D" id="6.10.140.1990">
    <property type="match status" value="1"/>
</dbReference>
<dbReference type="GO" id="GO:1990281">
    <property type="term" value="C:efflux pump complex"/>
    <property type="evidence" value="ECO:0007669"/>
    <property type="project" value="TreeGrafter"/>
</dbReference>
<dbReference type="AlphaFoldDB" id="A0A6N9NGY1"/>
<dbReference type="NCBIfam" id="TIGR01730">
    <property type="entry name" value="RND_mfp"/>
    <property type="match status" value="1"/>
</dbReference>
<keyword evidence="2" id="KW-0175">Coiled coil</keyword>
<dbReference type="GO" id="GO:0019898">
    <property type="term" value="C:extrinsic component of membrane"/>
    <property type="evidence" value="ECO:0007669"/>
    <property type="project" value="InterPro"/>
</dbReference>
<evidence type="ECO:0000313" key="7">
    <source>
        <dbReference type="EMBL" id="NBG65163.1"/>
    </source>
</evidence>
<comment type="caution">
    <text evidence="7">The sequence shown here is derived from an EMBL/GenBank/DDBJ whole genome shotgun (WGS) entry which is preliminary data.</text>
</comment>
<gene>
    <name evidence="7" type="ORF">GQN54_03485</name>
</gene>
<dbReference type="PANTHER" id="PTHR30469">
    <property type="entry name" value="MULTIDRUG RESISTANCE PROTEIN MDTA"/>
    <property type="match status" value="1"/>
</dbReference>
<dbReference type="Proteomes" id="UP000470771">
    <property type="component" value="Unassembled WGS sequence"/>
</dbReference>
<dbReference type="InterPro" id="IPR006143">
    <property type="entry name" value="RND_pump_MFP"/>
</dbReference>
<dbReference type="Pfam" id="PF25876">
    <property type="entry name" value="HH_MFP_RND"/>
    <property type="match status" value="1"/>
</dbReference>
<proteinExistence type="inferred from homology"/>
<keyword evidence="8" id="KW-1185">Reference proteome</keyword>
<feature type="transmembrane region" description="Helical" evidence="3">
    <location>
        <begin position="6"/>
        <end position="24"/>
    </location>
</feature>
<dbReference type="RefSeq" id="WP_160632041.1">
    <property type="nucleotide sequence ID" value="NZ_WWNE01000004.1"/>
</dbReference>
<dbReference type="GO" id="GO:0015562">
    <property type="term" value="F:efflux transmembrane transporter activity"/>
    <property type="evidence" value="ECO:0007669"/>
    <property type="project" value="TreeGrafter"/>
</dbReference>
<dbReference type="EMBL" id="WWNE01000004">
    <property type="protein sequence ID" value="NBG65163.1"/>
    <property type="molecule type" value="Genomic_DNA"/>
</dbReference>
<dbReference type="Pfam" id="PF25990">
    <property type="entry name" value="Beta-barrel_YknX"/>
    <property type="match status" value="1"/>
</dbReference>
<feature type="domain" description="Multidrug resistance protein MdtA-like alpha-helical hairpin" evidence="4">
    <location>
        <begin position="113"/>
        <end position="178"/>
    </location>
</feature>
<dbReference type="Gene3D" id="2.40.420.20">
    <property type="match status" value="1"/>
</dbReference>
<evidence type="ECO:0000259" key="6">
    <source>
        <dbReference type="Pfam" id="PF25990"/>
    </source>
</evidence>
<organism evidence="7 8">
    <name type="scientific">Acidiluteibacter ferrifornacis</name>
    <dbReference type="NCBI Taxonomy" id="2692424"/>
    <lineage>
        <taxon>Bacteria</taxon>
        <taxon>Pseudomonadati</taxon>
        <taxon>Bacteroidota</taxon>
        <taxon>Flavobacteriia</taxon>
        <taxon>Flavobacteriales</taxon>
        <taxon>Cryomorphaceae</taxon>
        <taxon>Acidiluteibacter</taxon>
    </lineage>
</organism>
<keyword evidence="3" id="KW-1133">Transmembrane helix</keyword>
<evidence type="ECO:0000256" key="3">
    <source>
        <dbReference type="SAM" id="Phobius"/>
    </source>
</evidence>
<dbReference type="GO" id="GO:0030313">
    <property type="term" value="C:cell envelope"/>
    <property type="evidence" value="ECO:0007669"/>
    <property type="project" value="UniProtKB-SubCell"/>
</dbReference>
<dbReference type="PANTHER" id="PTHR30469:SF33">
    <property type="entry name" value="SLR1207 PROTEIN"/>
    <property type="match status" value="1"/>
</dbReference>
<dbReference type="Pfam" id="PF25917">
    <property type="entry name" value="BSH_RND"/>
    <property type="match status" value="1"/>
</dbReference>
<evidence type="ECO:0000259" key="4">
    <source>
        <dbReference type="Pfam" id="PF25876"/>
    </source>
</evidence>
<accession>A0A6N9NGY1</accession>
<dbReference type="InterPro" id="IPR030190">
    <property type="entry name" value="MacA_alpha-hairpin_sf"/>
</dbReference>
<name>A0A6N9NGY1_9FLAO</name>